<sequence length="113" mass="12300">LVACVLFARRVAHLVEVTSTTSPDGTTRFYAVHGALFFASSNDLYQQFDYADDPADVVIDLSGAQVWDASTVATLDAITHKYETRGKTVQIVGLSEHSADRYERHTGQLAGGH</sequence>
<dbReference type="STRING" id="1522368.IN07_09620"/>
<evidence type="ECO:0000313" key="3">
    <source>
        <dbReference type="Proteomes" id="UP000029713"/>
    </source>
</evidence>
<gene>
    <name evidence="2" type="ORF">IN07_09620</name>
</gene>
<dbReference type="PROSITE" id="PS50801">
    <property type="entry name" value="STAS"/>
    <property type="match status" value="1"/>
</dbReference>
<proteinExistence type="predicted"/>
<dbReference type="PANTHER" id="PTHR43310">
    <property type="entry name" value="SULFATE TRANSPORTER YBAR-RELATED"/>
    <property type="match status" value="1"/>
</dbReference>
<dbReference type="EMBL" id="JPMX01000036">
    <property type="protein sequence ID" value="KGH46915.1"/>
    <property type="molecule type" value="Genomic_DNA"/>
</dbReference>
<protein>
    <submittedName>
        <fullName evidence="2">Sulfate permease</fullName>
    </submittedName>
</protein>
<dbReference type="InterPro" id="IPR036513">
    <property type="entry name" value="STAS_dom_sf"/>
</dbReference>
<feature type="non-terminal residue" evidence="2">
    <location>
        <position position="1"/>
    </location>
</feature>
<dbReference type="RefSeq" id="WP_036335408.1">
    <property type="nucleotide sequence ID" value="NZ_JPMX01000036.1"/>
</dbReference>
<dbReference type="Proteomes" id="UP000029713">
    <property type="component" value="Unassembled WGS sequence"/>
</dbReference>
<organism evidence="2 3">
    <name type="scientific">Modestobacter caceresii</name>
    <dbReference type="NCBI Taxonomy" id="1522368"/>
    <lineage>
        <taxon>Bacteria</taxon>
        <taxon>Bacillati</taxon>
        <taxon>Actinomycetota</taxon>
        <taxon>Actinomycetes</taxon>
        <taxon>Geodermatophilales</taxon>
        <taxon>Geodermatophilaceae</taxon>
        <taxon>Modestobacter</taxon>
    </lineage>
</organism>
<name>A0A098Y909_9ACTN</name>
<dbReference type="InterPro" id="IPR052706">
    <property type="entry name" value="Membrane-Transporter-like"/>
</dbReference>
<dbReference type="AlphaFoldDB" id="A0A098Y909"/>
<dbReference type="InterPro" id="IPR002645">
    <property type="entry name" value="STAS_dom"/>
</dbReference>
<evidence type="ECO:0000259" key="1">
    <source>
        <dbReference type="PROSITE" id="PS50801"/>
    </source>
</evidence>
<dbReference type="OrthoDB" id="9771198at2"/>
<accession>A0A098Y909</accession>
<evidence type="ECO:0000313" key="2">
    <source>
        <dbReference type="EMBL" id="KGH46915.1"/>
    </source>
</evidence>
<reference evidence="2 3" key="1">
    <citation type="submission" date="2014-07" db="EMBL/GenBank/DDBJ databases">
        <title>Biosystematic studies on Modestobacter strains isolated from extreme hyper-arid desert soil and from historic building.</title>
        <authorList>
            <person name="Bukarasam K."/>
            <person name="Bull A."/>
            <person name="Girard G."/>
            <person name="van Wezel G."/>
            <person name="Goodfellow M."/>
        </authorList>
    </citation>
    <scope>NUCLEOTIDE SEQUENCE [LARGE SCALE GENOMIC DNA]</scope>
    <source>
        <strain evidence="2 3">KNN45-2b</strain>
    </source>
</reference>
<comment type="caution">
    <text evidence="2">The sequence shown here is derived from an EMBL/GenBank/DDBJ whole genome shotgun (WGS) entry which is preliminary data.</text>
</comment>
<feature type="domain" description="STAS" evidence="1">
    <location>
        <begin position="30"/>
        <end position="113"/>
    </location>
</feature>
<dbReference type="Gene3D" id="3.30.750.24">
    <property type="entry name" value="STAS domain"/>
    <property type="match status" value="1"/>
</dbReference>
<dbReference type="PANTHER" id="PTHR43310:SF1">
    <property type="entry name" value="SULFATE TRANSPORTER YBAR-RELATED"/>
    <property type="match status" value="1"/>
</dbReference>
<keyword evidence="3" id="KW-1185">Reference proteome</keyword>
<dbReference type="SUPFAM" id="SSF52091">
    <property type="entry name" value="SpoIIaa-like"/>
    <property type="match status" value="1"/>
</dbReference>
<dbReference type="Pfam" id="PF01740">
    <property type="entry name" value="STAS"/>
    <property type="match status" value="1"/>
</dbReference>
<dbReference type="CDD" id="cd07042">
    <property type="entry name" value="STAS_SulP_like_sulfate_transporter"/>
    <property type="match status" value="1"/>
</dbReference>